<reference evidence="2" key="1">
    <citation type="submission" date="2013-12" db="EMBL/GenBank/DDBJ databases">
        <title>The Genome Sequence of Aphanomyces astaci APO3.</title>
        <authorList>
            <consortium name="The Broad Institute Genomics Platform"/>
            <person name="Russ C."/>
            <person name="Tyler B."/>
            <person name="van West P."/>
            <person name="Dieguez-Uribeondo J."/>
            <person name="Young S.K."/>
            <person name="Zeng Q."/>
            <person name="Gargeya S."/>
            <person name="Fitzgerald M."/>
            <person name="Abouelleil A."/>
            <person name="Alvarado L."/>
            <person name="Chapman S.B."/>
            <person name="Gainer-Dewar J."/>
            <person name="Goldberg J."/>
            <person name="Griggs A."/>
            <person name="Gujja S."/>
            <person name="Hansen M."/>
            <person name="Howarth C."/>
            <person name="Imamovic A."/>
            <person name="Ireland A."/>
            <person name="Larimer J."/>
            <person name="McCowan C."/>
            <person name="Murphy C."/>
            <person name="Pearson M."/>
            <person name="Poon T.W."/>
            <person name="Priest M."/>
            <person name="Roberts A."/>
            <person name="Saif S."/>
            <person name="Shea T."/>
            <person name="Sykes S."/>
            <person name="Wortman J."/>
            <person name="Nusbaum C."/>
            <person name="Birren B."/>
        </authorList>
    </citation>
    <scope>NUCLEOTIDE SEQUENCE [LARGE SCALE GENOMIC DNA]</scope>
    <source>
        <strain evidence="2">APO3</strain>
    </source>
</reference>
<dbReference type="RefSeq" id="XP_009845948.1">
    <property type="nucleotide sequence ID" value="XM_009847646.1"/>
</dbReference>
<feature type="region of interest" description="Disordered" evidence="1">
    <location>
        <begin position="269"/>
        <end position="323"/>
    </location>
</feature>
<accession>W4FAU5</accession>
<dbReference type="VEuPathDB" id="FungiDB:H257_18555"/>
<gene>
    <name evidence="2" type="ORF">H257_18555</name>
</gene>
<feature type="compositionally biased region" description="Basic and acidic residues" evidence="1">
    <location>
        <begin position="269"/>
        <end position="279"/>
    </location>
</feature>
<feature type="compositionally biased region" description="Polar residues" evidence="1">
    <location>
        <begin position="314"/>
        <end position="323"/>
    </location>
</feature>
<dbReference type="AlphaFoldDB" id="W4FAU5"/>
<feature type="compositionally biased region" description="Basic residues" evidence="1">
    <location>
        <begin position="181"/>
        <end position="190"/>
    </location>
</feature>
<evidence type="ECO:0000256" key="1">
    <source>
        <dbReference type="SAM" id="MobiDB-lite"/>
    </source>
</evidence>
<organism evidence="2">
    <name type="scientific">Aphanomyces astaci</name>
    <name type="common">Crayfish plague agent</name>
    <dbReference type="NCBI Taxonomy" id="112090"/>
    <lineage>
        <taxon>Eukaryota</taxon>
        <taxon>Sar</taxon>
        <taxon>Stramenopiles</taxon>
        <taxon>Oomycota</taxon>
        <taxon>Saprolegniomycetes</taxon>
        <taxon>Saprolegniales</taxon>
        <taxon>Verrucalvaceae</taxon>
        <taxon>Aphanomyces</taxon>
    </lineage>
</organism>
<proteinExistence type="predicted"/>
<evidence type="ECO:0000313" key="2">
    <source>
        <dbReference type="EMBL" id="ETV64567.1"/>
    </source>
</evidence>
<name>W4FAU5_APHAT</name>
<feature type="compositionally biased region" description="Basic and acidic residues" evidence="1">
    <location>
        <begin position="164"/>
        <end position="180"/>
    </location>
</feature>
<dbReference type="GeneID" id="20820551"/>
<feature type="region of interest" description="Disordered" evidence="1">
    <location>
        <begin position="53"/>
        <end position="72"/>
    </location>
</feature>
<feature type="region of interest" description="Disordered" evidence="1">
    <location>
        <begin position="164"/>
        <end position="240"/>
    </location>
</feature>
<sequence>MNSRPPPKATVAGKLDALLAPMRMKPEQFPSSGQDVLAYMAGNTTTQMNPSHATTMATGPSSSSPYWSGGGRNRPTMATGNAEMAMEMTQWLTSPLELLEEINSWCLRFVRISTRQRRSQAVWCVVVVKGVGMDVTPARTQDEVHGVQHAEGSYPDIVVPPEKTSVRQDETATLVDTRRGEQRKRKKASKRIQVPRGGPAGRPVASDNPVIRPDGEEIVRGGEVNDASVEEEQRTNGRPEQLVRGVDLAGLPDRTRNTESVELMVPREDSRMGREETRMDGVGGLPVGKVTRGEESKVASIQDGTDGDERRSTKVQTCEDSTVVSGVERSEDLVECPRSMEKLCEKTRR</sequence>
<protein>
    <submittedName>
        <fullName evidence="2">Uncharacterized protein</fullName>
    </submittedName>
</protein>
<dbReference type="EMBL" id="KI913289">
    <property type="protein sequence ID" value="ETV64567.1"/>
    <property type="molecule type" value="Genomic_DNA"/>
</dbReference>